<evidence type="ECO:0000313" key="3">
    <source>
        <dbReference type="EMBL" id="GAX77114.1"/>
    </source>
</evidence>
<feature type="compositionally biased region" description="Polar residues" evidence="1">
    <location>
        <begin position="237"/>
        <end position="256"/>
    </location>
</feature>
<dbReference type="OrthoDB" id="544608at2759"/>
<feature type="region of interest" description="Disordered" evidence="1">
    <location>
        <begin position="224"/>
        <end position="256"/>
    </location>
</feature>
<name>A0A250X1Y8_9CHLO</name>
<dbReference type="AlphaFoldDB" id="A0A250X1Y8"/>
<keyword evidence="4" id="KW-1185">Reference proteome</keyword>
<reference evidence="3 4" key="1">
    <citation type="submission" date="2017-08" db="EMBL/GenBank/DDBJ databases">
        <title>Acidophilic green algal genome provides insights into adaptation to an acidic environment.</title>
        <authorList>
            <person name="Hirooka S."/>
            <person name="Hirose Y."/>
            <person name="Kanesaki Y."/>
            <person name="Higuchi S."/>
            <person name="Fujiwara T."/>
            <person name="Onuma R."/>
            <person name="Era A."/>
            <person name="Ohbayashi R."/>
            <person name="Uzuka A."/>
            <person name="Nozaki H."/>
            <person name="Yoshikawa H."/>
            <person name="Miyagishima S.Y."/>
        </authorList>
    </citation>
    <scope>NUCLEOTIDE SEQUENCE [LARGE SCALE GENOMIC DNA]</scope>
    <source>
        <strain evidence="3 4">NIES-2499</strain>
    </source>
</reference>
<evidence type="ECO:0000313" key="4">
    <source>
        <dbReference type="Proteomes" id="UP000232323"/>
    </source>
</evidence>
<organism evidence="3 4">
    <name type="scientific">Chlamydomonas eustigma</name>
    <dbReference type="NCBI Taxonomy" id="1157962"/>
    <lineage>
        <taxon>Eukaryota</taxon>
        <taxon>Viridiplantae</taxon>
        <taxon>Chlorophyta</taxon>
        <taxon>core chlorophytes</taxon>
        <taxon>Chlorophyceae</taxon>
        <taxon>CS clade</taxon>
        <taxon>Chlamydomonadales</taxon>
        <taxon>Chlamydomonadaceae</taxon>
        <taxon>Chlamydomonas</taxon>
    </lineage>
</organism>
<evidence type="ECO:0008006" key="5">
    <source>
        <dbReference type="Google" id="ProtNLM"/>
    </source>
</evidence>
<proteinExistence type="predicted"/>
<dbReference type="Proteomes" id="UP000232323">
    <property type="component" value="Unassembled WGS sequence"/>
</dbReference>
<dbReference type="PANTHER" id="PTHR34407">
    <property type="entry name" value="EXPRESSED PROTEIN"/>
    <property type="match status" value="1"/>
</dbReference>
<feature type="signal peptide" evidence="2">
    <location>
        <begin position="1"/>
        <end position="27"/>
    </location>
</feature>
<protein>
    <recommendedName>
        <fullName evidence="5">Membrane-associated protein</fullName>
    </recommendedName>
</protein>
<accession>A0A250X1Y8</accession>
<dbReference type="PANTHER" id="PTHR34407:SF1">
    <property type="entry name" value="SGNH HYDROLASE-TYPE ESTERASE DOMAIN-CONTAINING PROTEIN"/>
    <property type="match status" value="1"/>
</dbReference>
<comment type="caution">
    <text evidence="3">The sequence shown here is derived from an EMBL/GenBank/DDBJ whole genome shotgun (WGS) entry which is preliminary data.</text>
</comment>
<sequence length="796" mass="87965">MSRRWTVCVRIIFLLLPLQLLHQSANAVSKDPNSLSTSKFSKTLELWNIELAQRTRRQPRFWNLTHLSSALSVTNYHQMAPFFTKLYSGQPVSVLALGSSITKDNGGCFHRSRDQILRGGCKQLSLAYMSKCKGLSRTGWAYSFMRTLNASWPHKDHVLYNLGVPGTSFYHLAHSVCLEQMLPSHVDLLLMEHLTYLEPPLHNASSAGAAEKLMQRVIMHLHSSTSTTKGEDKESAIITSRQADTNSSQQDKTCSDKTNTTFAQSIAALSATLLREASATTAREGTTAHAPQLPVVLLNMHRVLDFGQQDLINMERCITNITLCYTLCPTSFNHLPRISKLLQSTALTSVKPHEHHLAAGTGIRRASSLMQFTSFFIPHLWGPVHAYPQGSMEDGIAKTWRKPLVGGAEESEDGGDWQWAETVELSTDAVARHHGLASLSYTKLLHSIMQQDAMALKHPHLISSHTSTSQNLRPEGADQSLSINRCLRFSTLFKDSVHPMPPGELLLADLIMLYMSRSEEQYLQVINKTSMTIAPPVPHLDLSPAGRSDDQNGTAHYGRHQAPPMITGSTVLPLMSCYGTPQHSQGYGPANWTCGLGGGDEDVNTAMNTTRQHGWEFIETENGKFRPGWLSTVPGSTLWISVPWGFGSRSSSKKESGSSNRLHAKKEDRVSMFSSFSSGGHRYSRVGDYQIEVTYLASYKLMGQAELSCVSGCSCVVSSLDGHITERKHSIPKVHRFSVASTLIPDTGTMNDHDVGDCIVQVLVLNGTRSGSHKFKVSQISFKTWIDISLPLQTRA</sequence>
<keyword evidence="2" id="KW-0732">Signal</keyword>
<dbReference type="EMBL" id="BEGY01000022">
    <property type="protein sequence ID" value="GAX77114.1"/>
    <property type="molecule type" value="Genomic_DNA"/>
</dbReference>
<evidence type="ECO:0000256" key="1">
    <source>
        <dbReference type="SAM" id="MobiDB-lite"/>
    </source>
</evidence>
<evidence type="ECO:0000256" key="2">
    <source>
        <dbReference type="SAM" id="SignalP"/>
    </source>
</evidence>
<feature type="chain" id="PRO_5012219589" description="Membrane-associated protein" evidence="2">
    <location>
        <begin position="28"/>
        <end position="796"/>
    </location>
</feature>
<gene>
    <name evidence="3" type="ORF">CEUSTIGMA_g4560.t1</name>
</gene>